<dbReference type="RefSeq" id="WP_263234138.1">
    <property type="nucleotide sequence ID" value="NZ_CP106793.1"/>
</dbReference>
<proteinExistence type="predicted"/>
<dbReference type="Proteomes" id="UP001061298">
    <property type="component" value="Chromosome"/>
</dbReference>
<evidence type="ECO:0000313" key="1">
    <source>
        <dbReference type="EMBL" id="UXY23903.1"/>
    </source>
</evidence>
<gene>
    <name evidence="1" type="ORF">N8I84_38285</name>
</gene>
<sequence>MYAAIRRYEGVTDPAEAGRRVSEEFVPLIRQIPGLLAYYWVDAGDGVMISTTVFQSEEGAAESIDKAAAFVRDNVASLFPNPPQVMSGQVVASA</sequence>
<organism evidence="1 2">
    <name type="scientific">Streptomyces cynarae</name>
    <dbReference type="NCBI Taxonomy" id="2981134"/>
    <lineage>
        <taxon>Bacteria</taxon>
        <taxon>Bacillati</taxon>
        <taxon>Actinomycetota</taxon>
        <taxon>Actinomycetes</taxon>
        <taxon>Kitasatosporales</taxon>
        <taxon>Streptomycetaceae</taxon>
        <taxon>Streptomyces</taxon>
    </lineage>
</organism>
<protein>
    <recommendedName>
        <fullName evidence="3">Antibiotic biosynthesis monooxygenase</fullName>
    </recommendedName>
</protein>
<reference evidence="1" key="1">
    <citation type="submission" date="2022-10" db="EMBL/GenBank/DDBJ databases">
        <authorList>
            <person name="Mo P."/>
        </authorList>
    </citation>
    <scope>NUCLEOTIDE SEQUENCE</scope>
    <source>
        <strain evidence="1">HUAS 13-4</strain>
    </source>
</reference>
<evidence type="ECO:0008006" key="3">
    <source>
        <dbReference type="Google" id="ProtNLM"/>
    </source>
</evidence>
<evidence type="ECO:0000313" key="2">
    <source>
        <dbReference type="Proteomes" id="UP001061298"/>
    </source>
</evidence>
<keyword evidence="2" id="KW-1185">Reference proteome</keyword>
<dbReference type="EMBL" id="CP106793">
    <property type="protein sequence ID" value="UXY23903.1"/>
    <property type="molecule type" value="Genomic_DNA"/>
</dbReference>
<accession>A0ABY6EDD4</accession>
<name>A0ABY6EDD4_9ACTN</name>